<evidence type="ECO:0000256" key="4">
    <source>
        <dbReference type="ARBA" id="ARBA00022553"/>
    </source>
</evidence>
<dbReference type="Proteomes" id="UP000533269">
    <property type="component" value="Unassembled WGS sequence"/>
</dbReference>
<dbReference type="SMART" id="SM00387">
    <property type="entry name" value="HATPase_c"/>
    <property type="match status" value="1"/>
</dbReference>
<dbReference type="PANTHER" id="PTHR43711:SF1">
    <property type="entry name" value="HISTIDINE KINASE 1"/>
    <property type="match status" value="1"/>
</dbReference>
<dbReference type="SUPFAM" id="SSF55785">
    <property type="entry name" value="PYP-like sensor domain (PAS domain)"/>
    <property type="match status" value="1"/>
</dbReference>
<feature type="domain" description="Histidine kinase" evidence="8">
    <location>
        <begin position="163"/>
        <end position="385"/>
    </location>
</feature>
<evidence type="ECO:0000259" key="8">
    <source>
        <dbReference type="PROSITE" id="PS50109"/>
    </source>
</evidence>
<name>A0A7W4XWV4_KINRA</name>
<evidence type="ECO:0000313" key="10">
    <source>
        <dbReference type="EMBL" id="MBB2901471.1"/>
    </source>
</evidence>
<dbReference type="Gene3D" id="3.30.565.10">
    <property type="entry name" value="Histidine kinase-like ATPase, C-terminal domain"/>
    <property type="match status" value="1"/>
</dbReference>
<dbReference type="SUPFAM" id="SSF55874">
    <property type="entry name" value="ATPase domain of HSP90 chaperone/DNA topoisomerase II/histidine kinase"/>
    <property type="match status" value="1"/>
</dbReference>
<organism evidence="10 11">
    <name type="scientific">Kineococcus radiotolerans</name>
    <dbReference type="NCBI Taxonomy" id="131568"/>
    <lineage>
        <taxon>Bacteria</taxon>
        <taxon>Bacillati</taxon>
        <taxon>Actinomycetota</taxon>
        <taxon>Actinomycetes</taxon>
        <taxon>Kineosporiales</taxon>
        <taxon>Kineosporiaceae</taxon>
        <taxon>Kineococcus</taxon>
    </lineage>
</organism>
<gene>
    <name evidence="10" type="ORF">FHR75_002286</name>
</gene>
<evidence type="ECO:0000256" key="2">
    <source>
        <dbReference type="ARBA" id="ARBA00004236"/>
    </source>
</evidence>
<comment type="catalytic activity">
    <reaction evidence="1">
        <text>ATP + protein L-histidine = ADP + protein N-phospho-L-histidine.</text>
        <dbReference type="EC" id="2.7.13.3"/>
    </reaction>
</comment>
<dbReference type="EMBL" id="JACHVY010000002">
    <property type="protein sequence ID" value="MBB2901471.1"/>
    <property type="molecule type" value="Genomic_DNA"/>
</dbReference>
<dbReference type="RefSeq" id="WP_183391573.1">
    <property type="nucleotide sequence ID" value="NZ_JACHVY010000002.1"/>
</dbReference>
<dbReference type="InterPro" id="IPR003594">
    <property type="entry name" value="HATPase_dom"/>
</dbReference>
<evidence type="ECO:0000256" key="6">
    <source>
        <dbReference type="ARBA" id="ARBA00022777"/>
    </source>
</evidence>
<evidence type="ECO:0000256" key="3">
    <source>
        <dbReference type="ARBA" id="ARBA00012438"/>
    </source>
</evidence>
<comment type="caution">
    <text evidence="10">The sequence shown here is derived from an EMBL/GenBank/DDBJ whole genome shotgun (WGS) entry which is preliminary data.</text>
</comment>
<dbReference type="CDD" id="cd00082">
    <property type="entry name" value="HisKA"/>
    <property type="match status" value="1"/>
</dbReference>
<dbReference type="SUPFAM" id="SSF47384">
    <property type="entry name" value="Homodimeric domain of signal transducing histidine kinase"/>
    <property type="match status" value="1"/>
</dbReference>
<evidence type="ECO:0000256" key="7">
    <source>
        <dbReference type="ARBA" id="ARBA00023012"/>
    </source>
</evidence>
<dbReference type="CDD" id="cd00130">
    <property type="entry name" value="PAS"/>
    <property type="match status" value="1"/>
</dbReference>
<dbReference type="PRINTS" id="PR00344">
    <property type="entry name" value="BCTRLSENSOR"/>
</dbReference>
<evidence type="ECO:0000259" key="9">
    <source>
        <dbReference type="PROSITE" id="PS50112"/>
    </source>
</evidence>
<proteinExistence type="predicted"/>
<dbReference type="InterPro" id="IPR003661">
    <property type="entry name" value="HisK_dim/P_dom"/>
</dbReference>
<protein>
    <recommendedName>
        <fullName evidence="3">histidine kinase</fullName>
        <ecNumber evidence="3">2.7.13.3</ecNumber>
    </recommendedName>
</protein>
<dbReference type="Pfam" id="PF02518">
    <property type="entry name" value="HATPase_c"/>
    <property type="match status" value="1"/>
</dbReference>
<dbReference type="GO" id="GO:0000155">
    <property type="term" value="F:phosphorelay sensor kinase activity"/>
    <property type="evidence" value="ECO:0007669"/>
    <property type="project" value="InterPro"/>
</dbReference>
<dbReference type="Pfam" id="PF00989">
    <property type="entry name" value="PAS"/>
    <property type="match status" value="1"/>
</dbReference>
<sequence length="389" mass="41369">MPEARGSAAAASAAGWLTLPAEGAQQEVPARVPGAPLVLDDLPDGVVVIRSDGSITDLNVAAERLLGRPRAELLGTPLRRAMPLQDTSGRRWWDVLRDGDGPSGVTDSGHGERLLLLPGGTELLVTARFHRAADGSLDRAVLALRTPDERRRAETDTTSLIATVAHELRSPLTSVKQFTASLLRRWDRFSDEQKRLMLSTVQADAERVSRLVGDLLDVARVDAGRLTVHRRPMDLATLVREHVDRLRMAGYDDERFVLTVAADLPELWADPDRMAQVVTNLVDNAVRHGAGTVAVEVSVLSAAEAAVGDGAGEAIVLTVDDAGEGIPAENRPYVFSKFWHGGARSGTGLGLYVTRGLVEAHGGDIDVSSAPGGGARFTVRLPAGEPAGP</sequence>
<dbReference type="AlphaFoldDB" id="A0A7W4XWV4"/>
<evidence type="ECO:0000313" key="11">
    <source>
        <dbReference type="Proteomes" id="UP000533269"/>
    </source>
</evidence>
<reference evidence="10 11" key="2">
    <citation type="submission" date="2020-08" db="EMBL/GenBank/DDBJ databases">
        <authorList>
            <person name="Partida-Martinez L."/>
            <person name="Huntemann M."/>
            <person name="Clum A."/>
            <person name="Wang J."/>
            <person name="Palaniappan K."/>
            <person name="Ritter S."/>
            <person name="Chen I.-M."/>
            <person name="Stamatis D."/>
            <person name="Reddy T."/>
            <person name="O'Malley R."/>
            <person name="Daum C."/>
            <person name="Shapiro N."/>
            <person name="Ivanova N."/>
            <person name="Kyrpides N."/>
            <person name="Woyke T."/>
        </authorList>
    </citation>
    <scope>NUCLEOTIDE SEQUENCE [LARGE SCALE GENOMIC DNA]</scope>
    <source>
        <strain evidence="10 11">AS2.23</strain>
    </source>
</reference>
<keyword evidence="6 10" id="KW-0418">Kinase</keyword>
<keyword evidence="7" id="KW-0902">Two-component regulatory system</keyword>
<dbReference type="PANTHER" id="PTHR43711">
    <property type="entry name" value="TWO-COMPONENT HISTIDINE KINASE"/>
    <property type="match status" value="1"/>
</dbReference>
<comment type="subcellular location">
    <subcellularLocation>
        <location evidence="2">Cell membrane</location>
    </subcellularLocation>
</comment>
<dbReference type="InterPro" id="IPR050736">
    <property type="entry name" value="Sensor_HK_Regulatory"/>
</dbReference>
<dbReference type="InterPro" id="IPR004358">
    <property type="entry name" value="Sig_transdc_His_kin-like_C"/>
</dbReference>
<accession>A0A7W4XWV4</accession>
<evidence type="ECO:0000256" key="1">
    <source>
        <dbReference type="ARBA" id="ARBA00000085"/>
    </source>
</evidence>
<dbReference type="InterPro" id="IPR013767">
    <property type="entry name" value="PAS_fold"/>
</dbReference>
<reference evidence="10 11" key="1">
    <citation type="submission" date="2020-08" db="EMBL/GenBank/DDBJ databases">
        <title>The Agave Microbiome: Exploring the role of microbial communities in plant adaptations to desert environments.</title>
        <authorList>
            <person name="Partida-Martinez L.P."/>
        </authorList>
    </citation>
    <scope>NUCLEOTIDE SEQUENCE [LARGE SCALE GENOMIC DNA]</scope>
    <source>
        <strain evidence="10 11">AS2.23</strain>
    </source>
</reference>
<dbReference type="Pfam" id="PF00512">
    <property type="entry name" value="HisKA"/>
    <property type="match status" value="1"/>
</dbReference>
<dbReference type="PROSITE" id="PS50109">
    <property type="entry name" value="HIS_KIN"/>
    <property type="match status" value="1"/>
</dbReference>
<dbReference type="GO" id="GO:0006355">
    <property type="term" value="P:regulation of DNA-templated transcription"/>
    <property type="evidence" value="ECO:0007669"/>
    <property type="project" value="InterPro"/>
</dbReference>
<dbReference type="InterPro" id="IPR036890">
    <property type="entry name" value="HATPase_C_sf"/>
</dbReference>
<dbReference type="EC" id="2.7.13.3" evidence="3"/>
<dbReference type="InterPro" id="IPR035965">
    <property type="entry name" value="PAS-like_dom_sf"/>
</dbReference>
<dbReference type="InterPro" id="IPR000014">
    <property type="entry name" value="PAS"/>
</dbReference>
<dbReference type="SMART" id="SM00388">
    <property type="entry name" value="HisKA"/>
    <property type="match status" value="1"/>
</dbReference>
<feature type="domain" description="PAS" evidence="9">
    <location>
        <begin position="38"/>
        <end position="75"/>
    </location>
</feature>
<dbReference type="InterPro" id="IPR036097">
    <property type="entry name" value="HisK_dim/P_sf"/>
</dbReference>
<dbReference type="CDD" id="cd00075">
    <property type="entry name" value="HATPase"/>
    <property type="match status" value="1"/>
</dbReference>
<keyword evidence="4" id="KW-0597">Phosphoprotein</keyword>
<dbReference type="PROSITE" id="PS50112">
    <property type="entry name" value="PAS"/>
    <property type="match status" value="1"/>
</dbReference>
<dbReference type="Gene3D" id="3.30.450.20">
    <property type="entry name" value="PAS domain"/>
    <property type="match status" value="1"/>
</dbReference>
<keyword evidence="5" id="KW-0808">Transferase</keyword>
<dbReference type="GO" id="GO:0005886">
    <property type="term" value="C:plasma membrane"/>
    <property type="evidence" value="ECO:0007669"/>
    <property type="project" value="UniProtKB-SubCell"/>
</dbReference>
<evidence type="ECO:0000256" key="5">
    <source>
        <dbReference type="ARBA" id="ARBA00022679"/>
    </source>
</evidence>
<dbReference type="InterPro" id="IPR005467">
    <property type="entry name" value="His_kinase_dom"/>
</dbReference>
<dbReference type="Gene3D" id="1.10.287.130">
    <property type="match status" value="1"/>
</dbReference>